<dbReference type="Proteomes" id="UP000315283">
    <property type="component" value="Unassembled WGS sequence"/>
</dbReference>
<keyword evidence="6" id="KW-0653">Protein transport</keyword>
<dbReference type="InterPro" id="IPR002898">
    <property type="entry name" value="MotA_ExbB_proton_chnl"/>
</dbReference>
<evidence type="ECO:0000256" key="7">
    <source>
        <dbReference type="SAM" id="Coils"/>
    </source>
</evidence>
<reference evidence="10 11" key="1">
    <citation type="submission" date="2019-02" db="EMBL/GenBank/DDBJ databases">
        <title>Prokaryotic population dynamics and viral predation in marine succession experiment using metagenomics: the confinement effect.</title>
        <authorList>
            <person name="Haro-Moreno J.M."/>
            <person name="Rodriguez-Valera F."/>
            <person name="Lopez-Perez M."/>
        </authorList>
    </citation>
    <scope>NUCLEOTIDE SEQUENCE [LARGE SCALE GENOMIC DNA]</scope>
    <source>
        <strain evidence="10">MED-G164</strain>
    </source>
</reference>
<keyword evidence="4 8" id="KW-1133">Transmembrane helix</keyword>
<protein>
    <submittedName>
        <fullName evidence="10">MotA/TolQ/ExbB proton channel family protein</fullName>
    </submittedName>
</protein>
<comment type="subcellular location">
    <subcellularLocation>
        <location evidence="1">Cell membrane</location>
        <topology evidence="1">Multi-pass membrane protein</topology>
    </subcellularLocation>
    <subcellularLocation>
        <location evidence="6">Membrane</location>
        <topology evidence="6">Multi-pass membrane protein</topology>
    </subcellularLocation>
</comment>
<proteinExistence type="inferred from homology"/>
<dbReference type="PIRSF" id="PIRSF037714">
    <property type="entry name" value="TolR"/>
    <property type="match status" value="1"/>
</dbReference>
<gene>
    <name evidence="10" type="ORF">EVA97_01615</name>
</gene>
<dbReference type="PANTHER" id="PTHR30625:SF11">
    <property type="entry name" value="MOTA_TOLQ_EXBB PROTON CHANNEL DOMAIN-CONTAINING PROTEIN"/>
    <property type="match status" value="1"/>
</dbReference>
<evidence type="ECO:0000256" key="1">
    <source>
        <dbReference type="ARBA" id="ARBA00004651"/>
    </source>
</evidence>
<keyword evidence="6" id="KW-0813">Transport</keyword>
<dbReference type="PANTHER" id="PTHR30625">
    <property type="entry name" value="PROTEIN TOLQ"/>
    <property type="match status" value="1"/>
</dbReference>
<feature type="transmembrane region" description="Helical" evidence="8">
    <location>
        <begin position="356"/>
        <end position="374"/>
    </location>
</feature>
<evidence type="ECO:0000256" key="3">
    <source>
        <dbReference type="ARBA" id="ARBA00022692"/>
    </source>
</evidence>
<feature type="coiled-coil region" evidence="7">
    <location>
        <begin position="33"/>
        <end position="106"/>
    </location>
</feature>
<evidence type="ECO:0000256" key="4">
    <source>
        <dbReference type="ARBA" id="ARBA00022989"/>
    </source>
</evidence>
<comment type="caution">
    <text evidence="10">The sequence shown here is derived from an EMBL/GenBank/DDBJ whole genome shotgun (WGS) entry which is preliminary data.</text>
</comment>
<evidence type="ECO:0000256" key="5">
    <source>
        <dbReference type="ARBA" id="ARBA00023136"/>
    </source>
</evidence>
<feature type="domain" description="MotA/TolQ/ExbB proton channel" evidence="9">
    <location>
        <begin position="321"/>
        <end position="431"/>
    </location>
</feature>
<evidence type="ECO:0000256" key="2">
    <source>
        <dbReference type="ARBA" id="ARBA00022475"/>
    </source>
</evidence>
<keyword evidence="2" id="KW-1003">Cell membrane</keyword>
<keyword evidence="5 8" id="KW-0472">Membrane</keyword>
<evidence type="ECO:0000256" key="8">
    <source>
        <dbReference type="SAM" id="Phobius"/>
    </source>
</evidence>
<dbReference type="EMBL" id="SHBJ01000007">
    <property type="protein sequence ID" value="RZO28831.1"/>
    <property type="molecule type" value="Genomic_DNA"/>
</dbReference>
<dbReference type="AlphaFoldDB" id="A0A520N5R7"/>
<dbReference type="InterPro" id="IPR050790">
    <property type="entry name" value="ExbB/TolQ_transport"/>
</dbReference>
<dbReference type="GO" id="GO:0017038">
    <property type="term" value="P:protein import"/>
    <property type="evidence" value="ECO:0007669"/>
    <property type="project" value="TreeGrafter"/>
</dbReference>
<feature type="transmembrane region" description="Helical" evidence="8">
    <location>
        <begin position="394"/>
        <end position="419"/>
    </location>
</feature>
<organism evidence="10 11">
    <name type="scientific">SAR86 cluster bacterium</name>
    <dbReference type="NCBI Taxonomy" id="2030880"/>
    <lineage>
        <taxon>Bacteria</taxon>
        <taxon>Pseudomonadati</taxon>
        <taxon>Pseudomonadota</taxon>
        <taxon>Gammaproteobacteria</taxon>
        <taxon>SAR86 cluster</taxon>
    </lineage>
</organism>
<sequence>MNKFYLLTTILITSLFIIAQEDVEEVDPNIERVEKIQDLINRVEKNREELSAMDNARVNEFIKKVADRRFLLSKAKKQLADEEARNVRLEDLFEANEIKLSELETELNIKLGVLGELFGVARQMAGELQADSESAYNFTEYPNRTDALNEIGKIKVHNLKNLEDLWVLHLNEIASSGEIKVISANVINSSGDIEEDQLVRYGPFNMVKNRSFVKTDVANNAFSVLQKQPDRSLRRKFRSHYRSDGYAVAPIDPTRGFLLSLYLDKPSTFERIAQGKLIGFIIVLIGISGLIFAAYRYYTLYLYSKTIKSKDENDIFSKIENISNASKDVETFERECDEVLLTVNGNLSWGVNWIKFLAAVAPLLGLLGTVIGMIETFQAITVFGTGDPKQMAGGISQALVTTMLGLIFAAPLLAMYTLLSEKVSEILQEIEEFVAITIVKKVK</sequence>
<evidence type="ECO:0000313" key="10">
    <source>
        <dbReference type="EMBL" id="RZO28831.1"/>
    </source>
</evidence>
<name>A0A520N5R7_9GAMM</name>
<dbReference type="Pfam" id="PF01618">
    <property type="entry name" value="MotA_ExbB"/>
    <property type="match status" value="1"/>
</dbReference>
<keyword evidence="3 8" id="KW-0812">Transmembrane</keyword>
<dbReference type="GO" id="GO:0005886">
    <property type="term" value="C:plasma membrane"/>
    <property type="evidence" value="ECO:0007669"/>
    <property type="project" value="UniProtKB-SubCell"/>
</dbReference>
<feature type="transmembrane region" description="Helical" evidence="8">
    <location>
        <begin position="277"/>
        <end position="298"/>
    </location>
</feature>
<evidence type="ECO:0000313" key="11">
    <source>
        <dbReference type="Proteomes" id="UP000315283"/>
    </source>
</evidence>
<evidence type="ECO:0000259" key="9">
    <source>
        <dbReference type="Pfam" id="PF01618"/>
    </source>
</evidence>
<evidence type="ECO:0000256" key="6">
    <source>
        <dbReference type="RuleBase" id="RU004057"/>
    </source>
</evidence>
<dbReference type="InterPro" id="IPR017270">
    <property type="entry name" value="MotA/TolQ/ExbB-rel"/>
</dbReference>
<comment type="similarity">
    <text evidence="6">Belongs to the exbB/tolQ family.</text>
</comment>
<keyword evidence="7" id="KW-0175">Coiled coil</keyword>
<accession>A0A520N5R7</accession>